<gene>
    <name evidence="1" type="ORF">BV22DRAFT_1135374</name>
</gene>
<protein>
    <submittedName>
        <fullName evidence="1">Uncharacterized protein</fullName>
    </submittedName>
</protein>
<organism evidence="1 2">
    <name type="scientific">Leucogyrophana mollusca</name>
    <dbReference type="NCBI Taxonomy" id="85980"/>
    <lineage>
        <taxon>Eukaryota</taxon>
        <taxon>Fungi</taxon>
        <taxon>Dikarya</taxon>
        <taxon>Basidiomycota</taxon>
        <taxon>Agaricomycotina</taxon>
        <taxon>Agaricomycetes</taxon>
        <taxon>Agaricomycetidae</taxon>
        <taxon>Boletales</taxon>
        <taxon>Boletales incertae sedis</taxon>
        <taxon>Leucogyrophana</taxon>
    </lineage>
</organism>
<name>A0ACB8AWX8_9AGAM</name>
<accession>A0ACB8AWX8</accession>
<evidence type="ECO:0000313" key="1">
    <source>
        <dbReference type="EMBL" id="KAH7917479.1"/>
    </source>
</evidence>
<comment type="caution">
    <text evidence="1">The sequence shown here is derived from an EMBL/GenBank/DDBJ whole genome shotgun (WGS) entry which is preliminary data.</text>
</comment>
<keyword evidence="2" id="KW-1185">Reference proteome</keyword>
<proteinExistence type="predicted"/>
<dbReference type="EMBL" id="MU267047">
    <property type="protein sequence ID" value="KAH7917479.1"/>
    <property type="molecule type" value="Genomic_DNA"/>
</dbReference>
<sequence>MLLEVLDRSFACPPTGFGSSASPQDVSDSPTDNPISRLLVLADNLLQERQTEKAAILKDCSICLTDLAEAERELDFAIEMCNLVRSTSPATVSDSGYHGSDNGHHDSDNGDPVQSVYDDIVATLSADETEKSIKSLQFEAFLKSKATPPPHSMMAVAMAAVEEFCALKFFTKRKVERCWMQYLMHKEEFKEVEAACLAAERAISILCKPDF</sequence>
<reference evidence="1" key="1">
    <citation type="journal article" date="2021" name="New Phytol.">
        <title>Evolutionary innovations through gain and loss of genes in the ectomycorrhizal Boletales.</title>
        <authorList>
            <person name="Wu G."/>
            <person name="Miyauchi S."/>
            <person name="Morin E."/>
            <person name="Kuo A."/>
            <person name="Drula E."/>
            <person name="Varga T."/>
            <person name="Kohler A."/>
            <person name="Feng B."/>
            <person name="Cao Y."/>
            <person name="Lipzen A."/>
            <person name="Daum C."/>
            <person name="Hundley H."/>
            <person name="Pangilinan J."/>
            <person name="Johnson J."/>
            <person name="Barry K."/>
            <person name="LaButti K."/>
            <person name="Ng V."/>
            <person name="Ahrendt S."/>
            <person name="Min B."/>
            <person name="Choi I.G."/>
            <person name="Park H."/>
            <person name="Plett J.M."/>
            <person name="Magnuson J."/>
            <person name="Spatafora J.W."/>
            <person name="Nagy L.G."/>
            <person name="Henrissat B."/>
            <person name="Grigoriev I.V."/>
            <person name="Yang Z.L."/>
            <person name="Xu J."/>
            <person name="Martin F.M."/>
        </authorList>
    </citation>
    <scope>NUCLEOTIDE SEQUENCE</scope>
    <source>
        <strain evidence="1">KUC20120723A-06</strain>
    </source>
</reference>
<evidence type="ECO:0000313" key="2">
    <source>
        <dbReference type="Proteomes" id="UP000790709"/>
    </source>
</evidence>
<dbReference type="Proteomes" id="UP000790709">
    <property type="component" value="Unassembled WGS sequence"/>
</dbReference>